<dbReference type="InterPro" id="IPR029068">
    <property type="entry name" value="Glyas_Bleomycin-R_OHBP_Dase"/>
</dbReference>
<feature type="domain" description="VOC" evidence="1">
    <location>
        <begin position="4"/>
        <end position="148"/>
    </location>
</feature>
<dbReference type="InterPro" id="IPR004360">
    <property type="entry name" value="Glyas_Fos-R_dOase_dom"/>
</dbReference>
<dbReference type="Gene3D" id="3.10.180.10">
    <property type="entry name" value="2,3-Dihydroxybiphenyl 1,2-Dioxygenase, domain 1"/>
    <property type="match status" value="1"/>
</dbReference>
<dbReference type="EMBL" id="JBHTCO010000002">
    <property type="protein sequence ID" value="MFC7391743.1"/>
    <property type="molecule type" value="Genomic_DNA"/>
</dbReference>
<accession>A0ABW2PQQ6</accession>
<evidence type="ECO:0000313" key="2">
    <source>
        <dbReference type="EMBL" id="MFC7391743.1"/>
    </source>
</evidence>
<comment type="caution">
    <text evidence="2">The sequence shown here is derived from an EMBL/GenBank/DDBJ whole genome shotgun (WGS) entry which is preliminary data.</text>
</comment>
<keyword evidence="3" id="KW-1185">Reference proteome</keyword>
<dbReference type="InterPro" id="IPR037523">
    <property type="entry name" value="VOC_core"/>
</dbReference>
<dbReference type="Proteomes" id="UP001596505">
    <property type="component" value="Unassembled WGS sequence"/>
</dbReference>
<sequence length="150" mass="17264">MAIKYVHTNIIANNWEKLANFYIEVFNCKPLYPERNLSGGWIEKVTNIDKVRIKGIHLGLPGYDEGPTLEIFQYDPENLRVNSSYVNQQGYGHIAFHVDDVEKVLKKLIKYGGEKYGELVNQQYESLGLLTVVYAKDPEGNIIEIQNWKS</sequence>
<evidence type="ECO:0000313" key="3">
    <source>
        <dbReference type="Proteomes" id="UP001596505"/>
    </source>
</evidence>
<dbReference type="Pfam" id="PF00903">
    <property type="entry name" value="Glyoxalase"/>
    <property type="match status" value="1"/>
</dbReference>
<dbReference type="RefSeq" id="WP_380963047.1">
    <property type="nucleotide sequence ID" value="NZ_JBHTCO010000002.1"/>
</dbReference>
<organism evidence="2 3">
    <name type="scientific">Scopulibacillus cellulosilyticus</name>
    <dbReference type="NCBI Taxonomy" id="2665665"/>
    <lineage>
        <taxon>Bacteria</taxon>
        <taxon>Bacillati</taxon>
        <taxon>Bacillota</taxon>
        <taxon>Bacilli</taxon>
        <taxon>Bacillales</taxon>
        <taxon>Sporolactobacillaceae</taxon>
        <taxon>Scopulibacillus</taxon>
    </lineage>
</organism>
<protein>
    <submittedName>
        <fullName evidence="2">VOC family protein</fullName>
    </submittedName>
</protein>
<dbReference type="SUPFAM" id="SSF54593">
    <property type="entry name" value="Glyoxalase/Bleomycin resistance protein/Dihydroxybiphenyl dioxygenase"/>
    <property type="match status" value="1"/>
</dbReference>
<name>A0ABW2PQQ6_9BACL</name>
<gene>
    <name evidence="2" type="ORF">ACFQRG_01880</name>
</gene>
<reference evidence="3" key="1">
    <citation type="journal article" date="2019" name="Int. J. Syst. Evol. Microbiol.">
        <title>The Global Catalogue of Microorganisms (GCM) 10K type strain sequencing project: providing services to taxonomists for standard genome sequencing and annotation.</title>
        <authorList>
            <consortium name="The Broad Institute Genomics Platform"/>
            <consortium name="The Broad Institute Genome Sequencing Center for Infectious Disease"/>
            <person name="Wu L."/>
            <person name="Ma J."/>
        </authorList>
    </citation>
    <scope>NUCLEOTIDE SEQUENCE [LARGE SCALE GENOMIC DNA]</scope>
    <source>
        <strain evidence="3">CGMCC 1.16305</strain>
    </source>
</reference>
<evidence type="ECO:0000259" key="1">
    <source>
        <dbReference type="PROSITE" id="PS51819"/>
    </source>
</evidence>
<proteinExistence type="predicted"/>
<dbReference type="PROSITE" id="PS51819">
    <property type="entry name" value="VOC"/>
    <property type="match status" value="1"/>
</dbReference>